<name>A0AAN9E6L6_CROPI</name>
<accession>A0AAN9E6L6</accession>
<reference evidence="1 2" key="1">
    <citation type="submission" date="2024-01" db="EMBL/GenBank/DDBJ databases">
        <title>The genomes of 5 underutilized Papilionoideae crops provide insights into root nodulation and disease resistanc.</title>
        <authorList>
            <person name="Yuan L."/>
        </authorList>
    </citation>
    <scope>NUCLEOTIDE SEQUENCE [LARGE SCALE GENOMIC DNA]</scope>
    <source>
        <strain evidence="1">ZHUSHIDOU_FW_LH</strain>
        <tissue evidence="1">Leaf</tissue>
    </source>
</reference>
<comment type="caution">
    <text evidence="1">The sequence shown here is derived from an EMBL/GenBank/DDBJ whole genome shotgun (WGS) entry which is preliminary data.</text>
</comment>
<keyword evidence="2" id="KW-1185">Reference proteome</keyword>
<organism evidence="1 2">
    <name type="scientific">Crotalaria pallida</name>
    <name type="common">Smooth rattlebox</name>
    <name type="synonym">Crotalaria striata</name>
    <dbReference type="NCBI Taxonomy" id="3830"/>
    <lineage>
        <taxon>Eukaryota</taxon>
        <taxon>Viridiplantae</taxon>
        <taxon>Streptophyta</taxon>
        <taxon>Embryophyta</taxon>
        <taxon>Tracheophyta</taxon>
        <taxon>Spermatophyta</taxon>
        <taxon>Magnoliopsida</taxon>
        <taxon>eudicotyledons</taxon>
        <taxon>Gunneridae</taxon>
        <taxon>Pentapetalae</taxon>
        <taxon>rosids</taxon>
        <taxon>fabids</taxon>
        <taxon>Fabales</taxon>
        <taxon>Fabaceae</taxon>
        <taxon>Papilionoideae</taxon>
        <taxon>50 kb inversion clade</taxon>
        <taxon>genistoids sensu lato</taxon>
        <taxon>core genistoids</taxon>
        <taxon>Crotalarieae</taxon>
        <taxon>Crotalaria</taxon>
    </lineage>
</organism>
<evidence type="ECO:0000313" key="2">
    <source>
        <dbReference type="Proteomes" id="UP001372338"/>
    </source>
</evidence>
<gene>
    <name evidence="1" type="ORF">RIF29_42267</name>
</gene>
<proteinExistence type="predicted"/>
<dbReference type="EMBL" id="JAYWIO010000008">
    <property type="protein sequence ID" value="KAK7247384.1"/>
    <property type="molecule type" value="Genomic_DNA"/>
</dbReference>
<dbReference type="AlphaFoldDB" id="A0AAN9E6L6"/>
<evidence type="ECO:0000313" key="1">
    <source>
        <dbReference type="EMBL" id="KAK7247384.1"/>
    </source>
</evidence>
<sequence>MTYWSNSYNNEYRVNEPRVEPSYRRDHHNKGHNHVSYRTIYEEPVIKVVEEAYYPKAREPERETTFQRYQRARHGDHSAFESVDQEADAFLRIEHKRMEKFISIRDDDA</sequence>
<dbReference type="Proteomes" id="UP001372338">
    <property type="component" value="Unassembled WGS sequence"/>
</dbReference>
<protein>
    <submittedName>
        <fullName evidence="1">Uncharacterized protein</fullName>
    </submittedName>
</protein>